<evidence type="ECO:0000256" key="1">
    <source>
        <dbReference type="SAM" id="SignalP"/>
    </source>
</evidence>
<name>A0AAD6PSH7_9ROSI</name>
<feature type="chain" id="PRO_5042122930" description="Secreted protein" evidence="1">
    <location>
        <begin position="25"/>
        <end position="145"/>
    </location>
</feature>
<feature type="signal peptide" evidence="1">
    <location>
        <begin position="1"/>
        <end position="24"/>
    </location>
</feature>
<evidence type="ECO:0000313" key="3">
    <source>
        <dbReference type="Proteomes" id="UP001164929"/>
    </source>
</evidence>
<proteinExistence type="predicted"/>
<reference evidence="2" key="1">
    <citation type="journal article" date="2023" name="Mol. Ecol. Resour.">
        <title>Chromosome-level genome assembly of a triploid poplar Populus alba 'Berolinensis'.</title>
        <authorList>
            <person name="Chen S."/>
            <person name="Yu Y."/>
            <person name="Wang X."/>
            <person name="Wang S."/>
            <person name="Zhang T."/>
            <person name="Zhou Y."/>
            <person name="He R."/>
            <person name="Meng N."/>
            <person name="Wang Y."/>
            <person name="Liu W."/>
            <person name="Liu Z."/>
            <person name="Liu J."/>
            <person name="Guo Q."/>
            <person name="Huang H."/>
            <person name="Sederoff R.R."/>
            <person name="Wang G."/>
            <person name="Qu G."/>
            <person name="Chen S."/>
        </authorList>
    </citation>
    <scope>NUCLEOTIDE SEQUENCE</scope>
    <source>
        <strain evidence="2">SC-2020</strain>
    </source>
</reference>
<comment type="caution">
    <text evidence="2">The sequence shown here is derived from an EMBL/GenBank/DDBJ whole genome shotgun (WGS) entry which is preliminary data.</text>
</comment>
<evidence type="ECO:0000313" key="2">
    <source>
        <dbReference type="EMBL" id="KAJ6959440.1"/>
    </source>
</evidence>
<dbReference type="EMBL" id="JAQIZT010000017">
    <property type="protein sequence ID" value="KAJ6959440.1"/>
    <property type="molecule type" value="Genomic_DNA"/>
</dbReference>
<keyword evidence="3" id="KW-1185">Reference proteome</keyword>
<gene>
    <name evidence="2" type="ORF">NC653_037700</name>
</gene>
<protein>
    <recommendedName>
        <fullName evidence="4">Secreted protein</fullName>
    </recommendedName>
</protein>
<accession>A0AAD6PSH7</accession>
<keyword evidence="1" id="KW-0732">Signal</keyword>
<dbReference type="Proteomes" id="UP001164929">
    <property type="component" value="Chromosome 17"/>
</dbReference>
<dbReference type="AlphaFoldDB" id="A0AAD6PSH7"/>
<sequence>MLRYWPKAQPLLVLPLLHAYACYSGKVIKLAKPVKERLTCKATAGGEVEGDDWTLLTKDAPAHCSPWRQVNLLAERLLSQSWPCYDQCNFYREKKDIVGGRRKHGYCWGDGEEICAVAEEIASEEEDCGRAVSGGCVDREGRSVG</sequence>
<evidence type="ECO:0008006" key="4">
    <source>
        <dbReference type="Google" id="ProtNLM"/>
    </source>
</evidence>
<organism evidence="2 3">
    <name type="scientific">Populus alba x Populus x berolinensis</name>
    <dbReference type="NCBI Taxonomy" id="444605"/>
    <lineage>
        <taxon>Eukaryota</taxon>
        <taxon>Viridiplantae</taxon>
        <taxon>Streptophyta</taxon>
        <taxon>Embryophyta</taxon>
        <taxon>Tracheophyta</taxon>
        <taxon>Spermatophyta</taxon>
        <taxon>Magnoliopsida</taxon>
        <taxon>eudicotyledons</taxon>
        <taxon>Gunneridae</taxon>
        <taxon>Pentapetalae</taxon>
        <taxon>rosids</taxon>
        <taxon>fabids</taxon>
        <taxon>Malpighiales</taxon>
        <taxon>Salicaceae</taxon>
        <taxon>Saliceae</taxon>
        <taxon>Populus</taxon>
    </lineage>
</organism>